<dbReference type="Pfam" id="PF11300">
    <property type="entry name" value="DUF3102"/>
    <property type="match status" value="1"/>
</dbReference>
<name>A0ABT1RRA8_9FIRM</name>
<organism evidence="2 3">
    <name type="scientific">Anaerovorax odorimutans</name>
    <dbReference type="NCBI Taxonomy" id="109327"/>
    <lineage>
        <taxon>Bacteria</taxon>
        <taxon>Bacillati</taxon>
        <taxon>Bacillota</taxon>
        <taxon>Clostridia</taxon>
        <taxon>Peptostreptococcales</taxon>
        <taxon>Anaerovoracaceae</taxon>
        <taxon>Anaerovorax</taxon>
    </lineage>
</organism>
<reference evidence="2 3" key="1">
    <citation type="submission" date="2022-06" db="EMBL/GenBank/DDBJ databases">
        <title>Isolation of gut microbiota from human fecal samples.</title>
        <authorList>
            <person name="Pamer E.G."/>
            <person name="Barat B."/>
            <person name="Waligurski E."/>
            <person name="Medina S."/>
            <person name="Paddock L."/>
            <person name="Mostad J."/>
        </authorList>
    </citation>
    <scope>NUCLEOTIDE SEQUENCE [LARGE SCALE GENOMIC DNA]</scope>
    <source>
        <strain evidence="2 3">SL.3.17</strain>
    </source>
</reference>
<dbReference type="EMBL" id="JANFXK010000015">
    <property type="protein sequence ID" value="MCQ4637689.1"/>
    <property type="molecule type" value="Genomic_DNA"/>
</dbReference>
<evidence type="ECO:0000313" key="3">
    <source>
        <dbReference type="Proteomes" id="UP001524502"/>
    </source>
</evidence>
<keyword evidence="1" id="KW-0175">Coiled coil</keyword>
<evidence type="ECO:0000256" key="1">
    <source>
        <dbReference type="SAM" id="Coils"/>
    </source>
</evidence>
<gene>
    <name evidence="2" type="ORF">NE619_13225</name>
</gene>
<comment type="caution">
    <text evidence="2">The sequence shown here is derived from an EMBL/GenBank/DDBJ whole genome shotgun (WGS) entry which is preliminary data.</text>
</comment>
<evidence type="ECO:0000313" key="2">
    <source>
        <dbReference type="EMBL" id="MCQ4637689.1"/>
    </source>
</evidence>
<dbReference type="Proteomes" id="UP001524502">
    <property type="component" value="Unassembled WGS sequence"/>
</dbReference>
<dbReference type="InterPro" id="IPR021451">
    <property type="entry name" value="DUF3102"/>
</dbReference>
<feature type="coiled-coil region" evidence="1">
    <location>
        <begin position="122"/>
        <end position="266"/>
    </location>
</feature>
<protein>
    <submittedName>
        <fullName evidence="2">DUF3102 domain-containing protein</fullName>
    </submittedName>
</protein>
<proteinExistence type="predicted"/>
<accession>A0ABT1RRA8</accession>
<keyword evidence="3" id="KW-1185">Reference proteome</keyword>
<sequence>MENIINADYQVVQERTLPVIISEIKTIEAQVYKTAIDGAAEIGARLMEAKEQVGHGNWIAWCEENLNYTPRQAQNFIKIHETYGDENSPYANTKTSSYLSISKALALLQVPEEEVEAFTESHDVEDMTVKKLEEEIREWRAKTESLQETIEEVSGEYEILNQQTKEKEAELEKLKAEKASPEEIQRLQSRVEKKKEELRKMKEELEKEKEERERAIQAALEEEKAKLEKEAEEAQAEKLKAAEESKRAMEEQLAKAEKKLKLSNNEDVTLIKLHLDTIQKSFIAVDVALDNVGLADKEQEAKLKVAAKKILQGMIDKLEG</sequence>
<dbReference type="RefSeq" id="WP_256132870.1">
    <property type="nucleotide sequence ID" value="NZ_JANFXK010000015.1"/>
</dbReference>